<dbReference type="EMBL" id="AFBR01000052">
    <property type="protein sequence ID" value="EGG53765.1"/>
    <property type="molecule type" value="Genomic_DNA"/>
</dbReference>
<protein>
    <submittedName>
        <fullName evidence="2">Uncharacterized protein</fullName>
    </submittedName>
</protein>
<keyword evidence="1" id="KW-0472">Membrane</keyword>
<keyword evidence="1" id="KW-1133">Transmembrane helix</keyword>
<dbReference type="STRING" id="762982.HMPREF9442_01845"/>
<evidence type="ECO:0000313" key="3">
    <source>
        <dbReference type="Proteomes" id="UP000005546"/>
    </source>
</evidence>
<name>F3QUH4_9BACT</name>
<dbReference type="HOGENOM" id="CLU_3314148_0_0_10"/>
<keyword evidence="3" id="KW-1185">Reference proteome</keyword>
<accession>F3QUH4</accession>
<gene>
    <name evidence="2" type="ORF">HMPREF9442_01845</name>
</gene>
<organism evidence="2 3">
    <name type="scientific">Paraprevotella xylaniphila YIT 11841</name>
    <dbReference type="NCBI Taxonomy" id="762982"/>
    <lineage>
        <taxon>Bacteria</taxon>
        <taxon>Pseudomonadati</taxon>
        <taxon>Bacteroidota</taxon>
        <taxon>Bacteroidia</taxon>
        <taxon>Bacteroidales</taxon>
        <taxon>Prevotellaceae</taxon>
        <taxon>Paraprevotella</taxon>
    </lineage>
</organism>
<keyword evidence="1" id="KW-0812">Transmembrane</keyword>
<dbReference type="PROSITE" id="PS51257">
    <property type="entry name" value="PROKAR_LIPOPROTEIN"/>
    <property type="match status" value="1"/>
</dbReference>
<proteinExistence type="predicted"/>
<reference evidence="2 3" key="1">
    <citation type="submission" date="2011-02" db="EMBL/GenBank/DDBJ databases">
        <authorList>
            <person name="Weinstock G."/>
            <person name="Sodergren E."/>
            <person name="Clifton S."/>
            <person name="Fulton L."/>
            <person name="Fulton B."/>
            <person name="Courtney L."/>
            <person name="Fronick C."/>
            <person name="Harrison M."/>
            <person name="Strong C."/>
            <person name="Farmer C."/>
            <person name="Delahaunty K."/>
            <person name="Markovic C."/>
            <person name="Hall O."/>
            <person name="Minx P."/>
            <person name="Tomlinson C."/>
            <person name="Mitreva M."/>
            <person name="Hou S."/>
            <person name="Chen J."/>
            <person name="Wollam A."/>
            <person name="Pepin K.H."/>
            <person name="Johnson M."/>
            <person name="Bhonagiri V."/>
            <person name="Zhang X."/>
            <person name="Suruliraj S."/>
            <person name="Warren W."/>
            <person name="Chinwalla A."/>
            <person name="Mardis E.R."/>
            <person name="Wilson R.K."/>
        </authorList>
    </citation>
    <scope>NUCLEOTIDE SEQUENCE [LARGE SCALE GENOMIC DNA]</scope>
    <source>
        <strain evidence="2 3">YIT 11841</strain>
    </source>
</reference>
<sequence>MAQNVRAVLYAIGSTSVNANFFSSCFFIIYILCQKIAMN</sequence>
<dbReference type="Proteomes" id="UP000005546">
    <property type="component" value="Unassembled WGS sequence"/>
</dbReference>
<dbReference type="AlphaFoldDB" id="F3QUH4"/>
<comment type="caution">
    <text evidence="2">The sequence shown here is derived from an EMBL/GenBank/DDBJ whole genome shotgun (WGS) entry which is preliminary data.</text>
</comment>
<feature type="transmembrane region" description="Helical" evidence="1">
    <location>
        <begin position="7"/>
        <end position="32"/>
    </location>
</feature>
<evidence type="ECO:0000256" key="1">
    <source>
        <dbReference type="SAM" id="Phobius"/>
    </source>
</evidence>
<evidence type="ECO:0000313" key="2">
    <source>
        <dbReference type="EMBL" id="EGG53765.1"/>
    </source>
</evidence>